<feature type="region of interest" description="Disordered" evidence="1">
    <location>
        <begin position="25"/>
        <end position="46"/>
    </location>
</feature>
<evidence type="ECO:0000256" key="2">
    <source>
        <dbReference type="SAM" id="SignalP"/>
    </source>
</evidence>
<protein>
    <submittedName>
        <fullName evidence="3">DUF3558 domain-containing protein</fullName>
    </submittedName>
</protein>
<dbReference type="EMBL" id="QHHU01000002">
    <property type="protein sequence ID" value="RSM50162.1"/>
    <property type="molecule type" value="Genomic_DNA"/>
</dbReference>
<dbReference type="AlphaFoldDB" id="A0A428X4C6"/>
<evidence type="ECO:0000313" key="3">
    <source>
        <dbReference type="EMBL" id="RSM50162.1"/>
    </source>
</evidence>
<reference evidence="3 4" key="1">
    <citation type="submission" date="2018-05" db="EMBL/GenBank/DDBJ databases">
        <title>Evolution of GPA BGCs.</title>
        <authorList>
            <person name="Waglechner N."/>
            <person name="Wright G.D."/>
        </authorList>
    </citation>
    <scope>NUCLEOTIDE SEQUENCE [LARGE SCALE GENOMIC DNA]</scope>
    <source>
        <strain evidence="3 4">DSM 5908</strain>
    </source>
</reference>
<feature type="chain" id="PRO_5019433380" evidence="2">
    <location>
        <begin position="26"/>
        <end position="201"/>
    </location>
</feature>
<comment type="caution">
    <text evidence="3">The sequence shown here is derived from an EMBL/GenBank/DDBJ whole genome shotgun (WGS) entry which is preliminary data.</text>
</comment>
<dbReference type="RefSeq" id="WP_084641802.1">
    <property type="nucleotide sequence ID" value="NZ_QHHU01000002.1"/>
</dbReference>
<gene>
    <name evidence="3" type="ORF">DMA12_02620</name>
</gene>
<dbReference type="PROSITE" id="PS51257">
    <property type="entry name" value="PROKAR_LIPOPROTEIN"/>
    <property type="match status" value="1"/>
</dbReference>
<accession>A0A428X4C6</accession>
<proteinExistence type="predicted"/>
<feature type="signal peptide" evidence="2">
    <location>
        <begin position="1"/>
        <end position="25"/>
    </location>
</feature>
<dbReference type="InterPro" id="IPR024520">
    <property type="entry name" value="DUF3558"/>
</dbReference>
<keyword evidence="2" id="KW-0732">Signal</keyword>
<sequence length="201" mass="21110">MKCFKVAVALSVVALVAGCSRDVTGHPSPSTGVSDSGSASQNSDVPKVAEPLDTARYQEQPCAVLTAGQLSQLGITTQPKPDLASKLGPSCEWNAFDEIGITIHATLLTIGSSLAKVYQQHAQGQWPFFEPVADVSGYPGVLLDSLDAQPKGKCQLIVGLRDDLAYSVQVSIDTDSKEYGNPCPVLRKATEMAVSTMKAGS</sequence>
<name>A0A428X4C6_AMYBA</name>
<dbReference type="OrthoDB" id="3625718at2"/>
<organism evidence="3 4">
    <name type="scientific">Amycolatopsis balhimycina DSM 5908</name>
    <dbReference type="NCBI Taxonomy" id="1081091"/>
    <lineage>
        <taxon>Bacteria</taxon>
        <taxon>Bacillati</taxon>
        <taxon>Actinomycetota</taxon>
        <taxon>Actinomycetes</taxon>
        <taxon>Pseudonocardiales</taxon>
        <taxon>Pseudonocardiaceae</taxon>
        <taxon>Amycolatopsis</taxon>
    </lineage>
</organism>
<dbReference type="Proteomes" id="UP000286716">
    <property type="component" value="Unassembled WGS sequence"/>
</dbReference>
<feature type="compositionally biased region" description="Polar residues" evidence="1">
    <location>
        <begin position="27"/>
        <end position="44"/>
    </location>
</feature>
<evidence type="ECO:0000256" key="1">
    <source>
        <dbReference type="SAM" id="MobiDB-lite"/>
    </source>
</evidence>
<keyword evidence="4" id="KW-1185">Reference proteome</keyword>
<evidence type="ECO:0000313" key="4">
    <source>
        <dbReference type="Proteomes" id="UP000286716"/>
    </source>
</evidence>
<dbReference type="Pfam" id="PF12079">
    <property type="entry name" value="DUF3558"/>
    <property type="match status" value="1"/>
</dbReference>